<organism evidence="1 2">
    <name type="scientific">Streptomyces alanosinicus</name>
    <dbReference type="NCBI Taxonomy" id="68171"/>
    <lineage>
        <taxon>Bacteria</taxon>
        <taxon>Bacillati</taxon>
        <taxon>Actinomycetota</taxon>
        <taxon>Actinomycetes</taxon>
        <taxon>Kitasatosporales</taxon>
        <taxon>Streptomycetaceae</taxon>
        <taxon>Streptomyces</taxon>
    </lineage>
</organism>
<evidence type="ECO:0000313" key="1">
    <source>
        <dbReference type="EMBL" id="GHE07335.1"/>
    </source>
</evidence>
<name>A0A919D4D3_9ACTN</name>
<reference evidence="1" key="2">
    <citation type="submission" date="2020-09" db="EMBL/GenBank/DDBJ databases">
        <authorList>
            <person name="Sun Q."/>
            <person name="Ohkuma M."/>
        </authorList>
    </citation>
    <scope>NUCLEOTIDE SEQUENCE</scope>
    <source>
        <strain evidence="1">JCM 4714</strain>
    </source>
</reference>
<keyword evidence="2" id="KW-1185">Reference proteome</keyword>
<dbReference type="AlphaFoldDB" id="A0A919D4D3"/>
<accession>A0A919D4D3</accession>
<reference evidence="1" key="1">
    <citation type="journal article" date="2014" name="Int. J. Syst. Evol. Microbiol.">
        <title>Complete genome sequence of Corynebacterium casei LMG S-19264T (=DSM 44701T), isolated from a smear-ripened cheese.</title>
        <authorList>
            <consortium name="US DOE Joint Genome Institute (JGI-PGF)"/>
            <person name="Walter F."/>
            <person name="Albersmeier A."/>
            <person name="Kalinowski J."/>
            <person name="Ruckert C."/>
        </authorList>
    </citation>
    <scope>NUCLEOTIDE SEQUENCE</scope>
    <source>
        <strain evidence="1">JCM 4714</strain>
    </source>
</reference>
<proteinExistence type="predicted"/>
<protein>
    <submittedName>
        <fullName evidence="1">Uncharacterized protein</fullName>
    </submittedName>
</protein>
<evidence type="ECO:0000313" key="2">
    <source>
        <dbReference type="Proteomes" id="UP000655443"/>
    </source>
</evidence>
<dbReference type="EMBL" id="BMVG01000013">
    <property type="protein sequence ID" value="GHE07335.1"/>
    <property type="molecule type" value="Genomic_DNA"/>
</dbReference>
<comment type="caution">
    <text evidence="1">The sequence shown here is derived from an EMBL/GenBank/DDBJ whole genome shotgun (WGS) entry which is preliminary data.</text>
</comment>
<sequence>MEHGNAIPGKTWETLTLDVRKTDWSVRITHALDPGGASLLLSLPSGLFVAHDREMSRAGAGSGRTAVSDTDFLVGMWGFTRVTGDELTEIGDVAVLGVGVREGGLAVSLAGYPWLLADAGTEIPAEWAAPGAAASCLVGICFDIDLAVAEADDLFWSQLIEGQAVLGQANVMLRM</sequence>
<gene>
    <name evidence="1" type="ORF">GCM10010339_52020</name>
</gene>
<dbReference type="Proteomes" id="UP000655443">
    <property type="component" value="Unassembled WGS sequence"/>
</dbReference>